<feature type="region of interest" description="Disordered" evidence="1">
    <location>
        <begin position="1"/>
        <end position="26"/>
    </location>
</feature>
<accession>A0A8T4L5T6</accession>
<reference evidence="2" key="1">
    <citation type="submission" date="2021-03" db="EMBL/GenBank/DDBJ databases">
        <authorList>
            <person name="Jaffe A."/>
        </authorList>
    </citation>
    <scope>NUCLEOTIDE SEQUENCE</scope>
    <source>
        <strain evidence="2">RIFCSPLOWO2_01_FULL_AR10_48_17</strain>
    </source>
</reference>
<proteinExistence type="predicted"/>
<organism evidence="2 3">
    <name type="scientific">Candidatus Iainarchaeum sp</name>
    <dbReference type="NCBI Taxonomy" id="3101447"/>
    <lineage>
        <taxon>Archaea</taxon>
        <taxon>Candidatus Iainarchaeota</taxon>
        <taxon>Candidatus Iainarchaeia</taxon>
        <taxon>Candidatus Iainarchaeales</taxon>
        <taxon>Candidatus Iainarchaeaceae</taxon>
        <taxon>Candidatus Iainarchaeum</taxon>
    </lineage>
</organism>
<evidence type="ECO:0000313" key="3">
    <source>
        <dbReference type="Proteomes" id="UP000675968"/>
    </source>
</evidence>
<dbReference type="AlphaFoldDB" id="A0A8T4L5T6"/>
<feature type="compositionally biased region" description="Basic and acidic residues" evidence="1">
    <location>
        <begin position="10"/>
        <end position="26"/>
    </location>
</feature>
<dbReference type="Proteomes" id="UP000675968">
    <property type="component" value="Unassembled WGS sequence"/>
</dbReference>
<comment type="caution">
    <text evidence="2">The sequence shown here is derived from an EMBL/GenBank/DDBJ whole genome shotgun (WGS) entry which is preliminary data.</text>
</comment>
<evidence type="ECO:0000313" key="2">
    <source>
        <dbReference type="EMBL" id="MBS3061222.1"/>
    </source>
</evidence>
<protein>
    <submittedName>
        <fullName evidence="2">Uncharacterized protein</fullName>
    </submittedName>
</protein>
<evidence type="ECO:0000256" key="1">
    <source>
        <dbReference type="SAM" id="MobiDB-lite"/>
    </source>
</evidence>
<sequence>MSYRKRRPRSERGARPKRHAPDARQKELARRVEAIRAALCGRRLGLVKYKPSNPVEIVRRIRMAVQKNRPLQLIVFWGGAKTRETRKNWPDRAEESTLLNIAEVRQQLEQFGLAVEVNILAMDNYELMLNQRTTGEVAQYVSGMIELTDPLGFRLERLSNVYHRRGFNPDRLKPSERKMREYVHELYERVKKDEDIMGQLTRLAKLRQSRDPEEAVRQYVVHHAFDDFLLERTYPGAVYASLGNPKTQREISNLPTIFYYQNKEPGKIGEFGVPWFAVKPNIGK</sequence>
<gene>
    <name evidence="2" type="ORF">J4215_01405</name>
</gene>
<dbReference type="EMBL" id="JAGVWC010000008">
    <property type="protein sequence ID" value="MBS3061222.1"/>
    <property type="molecule type" value="Genomic_DNA"/>
</dbReference>
<reference evidence="2" key="2">
    <citation type="submission" date="2021-05" db="EMBL/GenBank/DDBJ databases">
        <title>Protein family content uncovers lineage relationships and bacterial pathway maintenance mechanisms in DPANN archaea.</title>
        <authorList>
            <person name="Castelle C.J."/>
            <person name="Meheust R."/>
            <person name="Jaffe A.L."/>
            <person name="Seitz K."/>
            <person name="Gong X."/>
            <person name="Baker B.J."/>
            <person name="Banfield J.F."/>
        </authorList>
    </citation>
    <scope>NUCLEOTIDE SEQUENCE</scope>
    <source>
        <strain evidence="2">RIFCSPLOWO2_01_FULL_AR10_48_17</strain>
    </source>
</reference>
<name>A0A8T4L5T6_9ARCH</name>